<dbReference type="SUPFAM" id="SSF81345">
    <property type="entry name" value="ABC transporter involved in vitamin B12 uptake, BtuC"/>
    <property type="match status" value="1"/>
</dbReference>
<evidence type="ECO:0000256" key="6">
    <source>
        <dbReference type="RuleBase" id="RU003943"/>
    </source>
</evidence>
<feature type="transmembrane region" description="Helical" evidence="7">
    <location>
        <begin position="88"/>
        <end position="111"/>
    </location>
</feature>
<protein>
    <submittedName>
        <fullName evidence="8">Metal ABC transporter permease</fullName>
    </submittedName>
</protein>
<evidence type="ECO:0000256" key="1">
    <source>
        <dbReference type="ARBA" id="ARBA00004141"/>
    </source>
</evidence>
<dbReference type="RefSeq" id="WP_152158729.1">
    <property type="nucleotide sequence ID" value="NZ_WEHX01000065.1"/>
</dbReference>
<comment type="similarity">
    <text evidence="2 6">Belongs to the ABC-3 integral membrane protein family.</text>
</comment>
<dbReference type="PANTHER" id="PTHR30477">
    <property type="entry name" value="ABC-TRANSPORTER METAL-BINDING PROTEIN"/>
    <property type="match status" value="1"/>
</dbReference>
<evidence type="ECO:0000256" key="7">
    <source>
        <dbReference type="SAM" id="Phobius"/>
    </source>
</evidence>
<dbReference type="Pfam" id="PF00950">
    <property type="entry name" value="ABC-3"/>
    <property type="match status" value="1"/>
</dbReference>
<comment type="subcellular location">
    <subcellularLocation>
        <location evidence="6">Cell membrane</location>
        <topology evidence="6">Multi-pass membrane protein</topology>
    </subcellularLocation>
    <subcellularLocation>
        <location evidence="1">Membrane</location>
        <topology evidence="1">Multi-pass membrane protein</topology>
    </subcellularLocation>
</comment>
<sequence length="269" mass="27998">MLELFQFGFMQRAAAAILCMAVLCPVIGIFFVLRRTSMIGDTLAHSSLAGVAASLVFGANPLAGAFLFTALCGVLIEAMRNLFRERTDLILTVVLALAVGTAVTLITSGAVQGRAENFLFGSVLTVTDDEILMIGSITALALLYLSLSINELITISFDEDSARIAGIHVVFHRYAFAFLTAAAVAAAIPIAGVLVLSSMIAIPVATALQLKVGFRATFWSAIGISLFDAAAGLVLSVVVNAAPGGLTALVSVAVLALATLLMRVIPVLR</sequence>
<evidence type="ECO:0000256" key="5">
    <source>
        <dbReference type="ARBA" id="ARBA00023136"/>
    </source>
</evidence>
<evidence type="ECO:0000313" key="8">
    <source>
        <dbReference type="EMBL" id="KAB7656918.1"/>
    </source>
</evidence>
<dbReference type="EMBL" id="WEHX01000065">
    <property type="protein sequence ID" value="KAB7656918.1"/>
    <property type="molecule type" value="Genomic_DNA"/>
</dbReference>
<feature type="transmembrane region" description="Helical" evidence="7">
    <location>
        <begin position="12"/>
        <end position="33"/>
    </location>
</feature>
<dbReference type="InterPro" id="IPR037294">
    <property type="entry name" value="ABC_BtuC-like"/>
</dbReference>
<evidence type="ECO:0000256" key="2">
    <source>
        <dbReference type="ARBA" id="ARBA00008034"/>
    </source>
</evidence>
<dbReference type="GO" id="GO:0043190">
    <property type="term" value="C:ATP-binding cassette (ABC) transporter complex"/>
    <property type="evidence" value="ECO:0007669"/>
    <property type="project" value="InterPro"/>
</dbReference>
<dbReference type="GO" id="GO:0055085">
    <property type="term" value="P:transmembrane transport"/>
    <property type="evidence" value="ECO:0007669"/>
    <property type="project" value="InterPro"/>
</dbReference>
<feature type="transmembrane region" description="Helical" evidence="7">
    <location>
        <begin position="53"/>
        <end position="76"/>
    </location>
</feature>
<feature type="transmembrane region" description="Helical" evidence="7">
    <location>
        <begin position="246"/>
        <end position="265"/>
    </location>
</feature>
<evidence type="ECO:0000256" key="3">
    <source>
        <dbReference type="ARBA" id="ARBA00022692"/>
    </source>
</evidence>
<keyword evidence="5 7" id="KW-0472">Membrane</keyword>
<organism evidence="8 9">
    <name type="scientific">Sutterella seckii</name>
    <dbReference type="NCBI Taxonomy" id="1944635"/>
    <lineage>
        <taxon>Bacteria</taxon>
        <taxon>Pseudomonadati</taxon>
        <taxon>Pseudomonadota</taxon>
        <taxon>Betaproteobacteria</taxon>
        <taxon>Burkholderiales</taxon>
        <taxon>Sutterellaceae</taxon>
        <taxon>Sutterella</taxon>
    </lineage>
</organism>
<feature type="transmembrane region" description="Helical" evidence="7">
    <location>
        <begin position="131"/>
        <end position="153"/>
    </location>
</feature>
<dbReference type="OrthoDB" id="9798540at2"/>
<evidence type="ECO:0000313" key="9">
    <source>
        <dbReference type="Proteomes" id="UP000430564"/>
    </source>
</evidence>
<keyword evidence="4 7" id="KW-1133">Transmembrane helix</keyword>
<name>A0A6I1EWC9_9BURK</name>
<keyword evidence="3 6" id="KW-0812">Transmembrane</keyword>
<reference evidence="8 9" key="1">
    <citation type="submission" date="2019-10" db="EMBL/GenBank/DDBJ databases">
        <title>Genome diversity of Sutterella seckii.</title>
        <authorList>
            <person name="Chaplin A.V."/>
            <person name="Sokolova S.R."/>
            <person name="Mosin K.A."/>
            <person name="Ivanova E.L."/>
            <person name="Kochetkova T.O."/>
            <person name="Goltsov A.Y."/>
            <person name="Trofimov D.Y."/>
            <person name="Efimov B.A."/>
        </authorList>
    </citation>
    <scope>NUCLEOTIDE SEQUENCE [LARGE SCALE GENOMIC DNA]</scope>
    <source>
        <strain evidence="8 9">ASD393</strain>
    </source>
</reference>
<dbReference type="Proteomes" id="UP000430564">
    <property type="component" value="Unassembled WGS sequence"/>
</dbReference>
<dbReference type="PANTHER" id="PTHR30477:SF0">
    <property type="entry name" value="METAL TRANSPORT SYSTEM MEMBRANE PROTEIN TM_0125-RELATED"/>
    <property type="match status" value="1"/>
</dbReference>
<dbReference type="InterPro" id="IPR001626">
    <property type="entry name" value="ABC_TroCD"/>
</dbReference>
<evidence type="ECO:0000256" key="4">
    <source>
        <dbReference type="ARBA" id="ARBA00022989"/>
    </source>
</evidence>
<comment type="caution">
    <text evidence="8">The sequence shown here is derived from an EMBL/GenBank/DDBJ whole genome shotgun (WGS) entry which is preliminary data.</text>
</comment>
<accession>A0A6I1EWC9</accession>
<keyword evidence="6" id="KW-0813">Transport</keyword>
<feature type="transmembrane region" description="Helical" evidence="7">
    <location>
        <begin position="216"/>
        <end position="239"/>
    </location>
</feature>
<dbReference type="Gene3D" id="1.10.3470.10">
    <property type="entry name" value="ABC transporter involved in vitamin B12 uptake, BtuC"/>
    <property type="match status" value="1"/>
</dbReference>
<feature type="transmembrane region" description="Helical" evidence="7">
    <location>
        <begin position="174"/>
        <end position="204"/>
    </location>
</feature>
<dbReference type="AlphaFoldDB" id="A0A6I1EWC9"/>
<gene>
    <name evidence="8" type="ORF">GBM95_08640</name>
</gene>
<proteinExistence type="inferred from homology"/>